<organism evidence="7 8">
    <name type="scientific">Lophiotrema nucula</name>
    <dbReference type="NCBI Taxonomy" id="690887"/>
    <lineage>
        <taxon>Eukaryota</taxon>
        <taxon>Fungi</taxon>
        <taxon>Dikarya</taxon>
        <taxon>Ascomycota</taxon>
        <taxon>Pezizomycotina</taxon>
        <taxon>Dothideomycetes</taxon>
        <taxon>Pleosporomycetidae</taxon>
        <taxon>Pleosporales</taxon>
        <taxon>Lophiotremataceae</taxon>
        <taxon>Lophiotrema</taxon>
    </lineage>
</organism>
<dbReference type="SUPFAM" id="SSF56655">
    <property type="entry name" value="Carbohydrate phosphatase"/>
    <property type="match status" value="1"/>
</dbReference>
<dbReference type="Pfam" id="PF00459">
    <property type="entry name" value="Inositol_P"/>
    <property type="match status" value="1"/>
</dbReference>
<dbReference type="InterPro" id="IPR051090">
    <property type="entry name" value="Inositol_monoP_superfamily"/>
</dbReference>
<evidence type="ECO:0000256" key="4">
    <source>
        <dbReference type="ARBA" id="ARBA00022801"/>
    </source>
</evidence>
<dbReference type="PANTHER" id="PTHR43200:SF2">
    <property type="entry name" value="3'(2'),5'-BISPHOSPHATE NUCLEOTIDASE"/>
    <property type="match status" value="1"/>
</dbReference>
<keyword evidence="3 6" id="KW-0479">Metal-binding</keyword>
<evidence type="ECO:0000256" key="5">
    <source>
        <dbReference type="ARBA" id="ARBA00022842"/>
    </source>
</evidence>
<dbReference type="AlphaFoldDB" id="A0A6A5ZDC6"/>
<accession>A0A6A5ZDC6</accession>
<evidence type="ECO:0008006" key="9">
    <source>
        <dbReference type="Google" id="ProtNLM"/>
    </source>
</evidence>
<evidence type="ECO:0000313" key="7">
    <source>
        <dbReference type="EMBL" id="KAF2117510.1"/>
    </source>
</evidence>
<dbReference type="Proteomes" id="UP000799770">
    <property type="component" value="Unassembled WGS sequence"/>
</dbReference>
<dbReference type="PANTHER" id="PTHR43200">
    <property type="entry name" value="PHOSPHATASE"/>
    <property type="match status" value="1"/>
</dbReference>
<feature type="binding site" evidence="6">
    <location>
        <position position="326"/>
    </location>
    <ligand>
        <name>Mg(2+)</name>
        <dbReference type="ChEBI" id="CHEBI:18420"/>
        <label>1</label>
        <note>catalytic</note>
    </ligand>
</feature>
<dbReference type="Gene3D" id="3.40.190.80">
    <property type="match status" value="1"/>
</dbReference>
<evidence type="ECO:0000256" key="6">
    <source>
        <dbReference type="PIRSR" id="PIRSR600760-2"/>
    </source>
</evidence>
<comment type="similarity">
    <text evidence="2">Belongs to the inositol monophosphatase superfamily.</text>
</comment>
<dbReference type="InterPro" id="IPR020583">
    <property type="entry name" value="Inositol_monoP_metal-BS"/>
</dbReference>
<keyword evidence="5 6" id="KW-0460">Magnesium</keyword>
<gene>
    <name evidence="7" type="ORF">BDV96DRAFT_643883</name>
</gene>
<comment type="cofactor">
    <cofactor evidence="1 6">
        <name>Mg(2+)</name>
        <dbReference type="ChEBI" id="CHEBI:18420"/>
    </cofactor>
</comment>
<dbReference type="CDD" id="cd01517">
    <property type="entry name" value="PAP_phosphatase"/>
    <property type="match status" value="1"/>
</dbReference>
<dbReference type="GO" id="GO:0000103">
    <property type="term" value="P:sulfate assimilation"/>
    <property type="evidence" value="ECO:0007669"/>
    <property type="project" value="TreeGrafter"/>
</dbReference>
<dbReference type="Gene3D" id="3.30.540.10">
    <property type="entry name" value="Fructose-1,6-Bisphosphatase, subunit A, domain 1"/>
    <property type="match status" value="1"/>
</dbReference>
<dbReference type="GO" id="GO:0046872">
    <property type="term" value="F:metal ion binding"/>
    <property type="evidence" value="ECO:0007669"/>
    <property type="project" value="UniProtKB-KW"/>
</dbReference>
<dbReference type="EMBL" id="ML977318">
    <property type="protein sequence ID" value="KAF2117510.1"/>
    <property type="molecule type" value="Genomic_DNA"/>
</dbReference>
<feature type="binding site" evidence="6">
    <location>
        <position position="158"/>
    </location>
    <ligand>
        <name>Mg(2+)</name>
        <dbReference type="ChEBI" id="CHEBI:18420"/>
        <label>1</label>
        <note>catalytic</note>
    </ligand>
</feature>
<keyword evidence="8" id="KW-1185">Reference proteome</keyword>
<evidence type="ECO:0000313" key="8">
    <source>
        <dbReference type="Proteomes" id="UP000799770"/>
    </source>
</evidence>
<reference evidence="7" key="1">
    <citation type="journal article" date="2020" name="Stud. Mycol.">
        <title>101 Dothideomycetes genomes: a test case for predicting lifestyles and emergence of pathogens.</title>
        <authorList>
            <person name="Haridas S."/>
            <person name="Albert R."/>
            <person name="Binder M."/>
            <person name="Bloem J."/>
            <person name="Labutti K."/>
            <person name="Salamov A."/>
            <person name="Andreopoulos B."/>
            <person name="Baker S."/>
            <person name="Barry K."/>
            <person name="Bills G."/>
            <person name="Bluhm B."/>
            <person name="Cannon C."/>
            <person name="Castanera R."/>
            <person name="Culley D."/>
            <person name="Daum C."/>
            <person name="Ezra D."/>
            <person name="Gonzalez J."/>
            <person name="Henrissat B."/>
            <person name="Kuo A."/>
            <person name="Liang C."/>
            <person name="Lipzen A."/>
            <person name="Lutzoni F."/>
            <person name="Magnuson J."/>
            <person name="Mondo S."/>
            <person name="Nolan M."/>
            <person name="Ohm R."/>
            <person name="Pangilinan J."/>
            <person name="Park H.-J."/>
            <person name="Ramirez L."/>
            <person name="Alfaro M."/>
            <person name="Sun H."/>
            <person name="Tritt A."/>
            <person name="Yoshinaga Y."/>
            <person name="Zwiers L.-H."/>
            <person name="Turgeon B."/>
            <person name="Goodwin S."/>
            <person name="Spatafora J."/>
            <person name="Crous P."/>
            <person name="Grigoriev I."/>
        </authorList>
    </citation>
    <scope>NUCLEOTIDE SEQUENCE</scope>
    <source>
        <strain evidence="7">CBS 627.86</strain>
    </source>
</reference>
<evidence type="ECO:0000256" key="1">
    <source>
        <dbReference type="ARBA" id="ARBA00001946"/>
    </source>
</evidence>
<keyword evidence="4" id="KW-0378">Hydrolase</keyword>
<feature type="binding site" evidence="6">
    <location>
        <position position="161"/>
    </location>
    <ligand>
        <name>Mg(2+)</name>
        <dbReference type="ChEBI" id="CHEBI:18420"/>
        <label>1</label>
        <note>catalytic</note>
    </ligand>
</feature>
<protein>
    <recommendedName>
        <fullName evidence="9">3'(2'),5'-bisphosphate nucleotidase</fullName>
    </recommendedName>
</protein>
<evidence type="ECO:0000256" key="2">
    <source>
        <dbReference type="ARBA" id="ARBA00009759"/>
    </source>
</evidence>
<proteinExistence type="inferred from homology"/>
<evidence type="ECO:0000256" key="3">
    <source>
        <dbReference type="ARBA" id="ARBA00022723"/>
    </source>
</evidence>
<feature type="binding site" evidence="6">
    <location>
        <position position="72"/>
    </location>
    <ligand>
        <name>Mg(2+)</name>
        <dbReference type="ChEBI" id="CHEBI:18420"/>
        <label>1</label>
        <note>catalytic</note>
    </ligand>
</feature>
<sequence>MPTPFSDELSLALRTVYAASRLTKDVLRSLNNNVSGIAKADDSPVTIADFAAQALIIGAVQAVYPDDAFVGEESSKQLRENDALAERVWQLVQRASTLEEADASQMSDVQHVQAYENSTTSQTSSGSLSFPRSKAEMLDLIDLGQTSQLREGRVWVLDPVDGTATFMKGQQYAVALCLVLDGEQQVGVIGCPNLHVDFDSEFVGMKIHEDLVDEAEYGVVLSAVQGQGTYIRAMEPKGLGEPRPISHTQGYTSRDLSTLNFVESAVGATSLSQEEHRLVAESLGATPWPGTTIWSQQMKYVSLVLGASDVHLRIPKTKDRFTMVWDHAGGHLLFTEAGGTIKDFDGKPIDFGQGRYLKGDTNYGMVCAAPWCFDTVMKAVKDVLDQRTR</sequence>
<name>A0A6A5ZDC6_9PLEO</name>
<dbReference type="OrthoDB" id="411145at2759"/>
<dbReference type="PROSITE" id="PS00629">
    <property type="entry name" value="IMP_1"/>
    <property type="match status" value="1"/>
</dbReference>
<dbReference type="GO" id="GO:0008441">
    <property type="term" value="F:3'(2'),5'-bisphosphate nucleotidase activity"/>
    <property type="evidence" value="ECO:0007669"/>
    <property type="project" value="TreeGrafter"/>
</dbReference>
<dbReference type="InterPro" id="IPR000760">
    <property type="entry name" value="Inositol_monophosphatase-like"/>
</dbReference>